<accession>A0A1J0R4F3</accession>
<evidence type="ECO:0000256" key="5">
    <source>
        <dbReference type="ARBA" id="ARBA00022729"/>
    </source>
</evidence>
<evidence type="ECO:0000256" key="6">
    <source>
        <dbReference type="ARBA" id="ARBA00023136"/>
    </source>
</evidence>
<feature type="region of interest" description="Disordered" evidence="9">
    <location>
        <begin position="393"/>
        <end position="496"/>
    </location>
</feature>
<evidence type="ECO:0000256" key="3">
    <source>
        <dbReference type="ARBA" id="ARBA00022475"/>
    </source>
</evidence>
<feature type="domain" description="Trypanosome variant surface glycoprotein B-type N-terminal" evidence="12">
    <location>
        <begin position="16"/>
        <end position="377"/>
    </location>
</feature>
<evidence type="ECO:0000259" key="12">
    <source>
        <dbReference type="Pfam" id="PF13206"/>
    </source>
</evidence>
<evidence type="ECO:0000256" key="8">
    <source>
        <dbReference type="ARBA" id="ARBA00023288"/>
    </source>
</evidence>
<evidence type="ECO:0000259" key="11">
    <source>
        <dbReference type="Pfam" id="PF10659"/>
    </source>
</evidence>
<keyword evidence="8" id="KW-0449">Lipoprotein</keyword>
<name>A0A1J0R4F3_9TRYP</name>
<protein>
    <submittedName>
        <fullName evidence="13">Variant surface glycoprotein 1125.1054</fullName>
    </submittedName>
</protein>
<feature type="signal peptide" evidence="10">
    <location>
        <begin position="1"/>
        <end position="23"/>
    </location>
</feature>
<dbReference type="EMBL" id="KX698754">
    <property type="protein sequence ID" value="APD72710.1"/>
    <property type="molecule type" value="Genomic_DNA"/>
</dbReference>
<keyword evidence="7" id="KW-0325">Glycoprotein</keyword>
<dbReference type="AlphaFoldDB" id="A0A1J0R4F3"/>
<reference evidence="13" key="1">
    <citation type="submission" date="2016-08" db="EMBL/GenBank/DDBJ databases">
        <title>VSG repertoire of Trypanosoma brucei EATRO 1125.</title>
        <authorList>
            <person name="Cross G.A."/>
        </authorList>
    </citation>
    <scope>NUCLEOTIDE SEQUENCE</scope>
    <source>
        <strain evidence="13">EATRO 1125</strain>
    </source>
</reference>
<comment type="subcellular location">
    <subcellularLocation>
        <location evidence="2">Cell membrane</location>
        <topology evidence="2">Lipid-anchor</topology>
        <topology evidence="2">GPI-anchor</topology>
    </subcellularLocation>
</comment>
<keyword evidence="5 10" id="KW-0732">Signal</keyword>
<sequence length="496" mass="53526">MCKQRLPLAIAAVTLAITCEIAANFAENANGAERVALCGIVALASGRAKLQSQKETEPAEIEHVLELNMTLADPEWRSIFANPNKPTEVRPYPQNGFSKNADWATKWDKWKKQAEKMLTEEKHETKLTHHNLKGASSAALQQLRQRVHEIANELELIQAAAVAAAPDTDMTTEAEIEKDINQAVYGRENEKTGPALNTGVFTPGSGTNRKALCTASAGEGRITTALAALARPCMKDGTTNNGQRQTKVCRAAPAMAVTWRESGTAPGQTTMEEVVGLWDTKSTTSLTAHLLKERADRIKNLLQRTSSGTYLGTIEGGTCSAARGQEMCVKYKAAATATAGDTIDTIKWLGKLYSVAEKLEKHEKAVQRRREATAAIKTKAELLKTLIHVVTAKQATQPDRQPLPKTKKQEQELEANQKACAQHKNNKSGCKKTGKCKWQGESDTKGECQPKDGEEGQPNTAGTGGDVAAAKPGVNFSSHTTKETCEGIQGKKSISG</sequence>
<evidence type="ECO:0000313" key="13">
    <source>
        <dbReference type="EMBL" id="APD72710.1"/>
    </source>
</evidence>
<organism evidence="13">
    <name type="scientific">Trypanosoma brucei</name>
    <dbReference type="NCBI Taxonomy" id="5691"/>
    <lineage>
        <taxon>Eukaryota</taxon>
        <taxon>Discoba</taxon>
        <taxon>Euglenozoa</taxon>
        <taxon>Kinetoplastea</taxon>
        <taxon>Metakinetoplastina</taxon>
        <taxon>Trypanosomatida</taxon>
        <taxon>Trypanosomatidae</taxon>
        <taxon>Trypanosoma</taxon>
    </lineage>
</organism>
<keyword evidence="3" id="KW-1003">Cell membrane</keyword>
<dbReference type="InterPro" id="IPR025932">
    <property type="entry name" value="Trypano_VSG_B_N_dom"/>
</dbReference>
<proteinExistence type="predicted"/>
<dbReference type="VEuPathDB" id="TriTrypDB:Tb10.v4.0058"/>
<evidence type="ECO:0000256" key="2">
    <source>
        <dbReference type="ARBA" id="ARBA00004609"/>
    </source>
</evidence>
<comment type="function">
    <text evidence="1">VSG forms a coat on the surface of the parasite. The trypanosome evades the immune response of the host by expressing a series of antigenically distinct VSGs from an estimated 1000 VSG genes.</text>
</comment>
<feature type="compositionally biased region" description="Basic and acidic residues" evidence="9">
    <location>
        <begin position="438"/>
        <end position="454"/>
    </location>
</feature>
<evidence type="ECO:0000256" key="4">
    <source>
        <dbReference type="ARBA" id="ARBA00022622"/>
    </source>
</evidence>
<dbReference type="VEuPathDB" id="TriTrypDB:Tb427_000192700"/>
<evidence type="ECO:0000256" key="7">
    <source>
        <dbReference type="ARBA" id="ARBA00023180"/>
    </source>
</evidence>
<feature type="compositionally biased region" description="Basic residues" evidence="9">
    <location>
        <begin position="424"/>
        <end position="435"/>
    </location>
</feature>
<evidence type="ECO:0000256" key="1">
    <source>
        <dbReference type="ARBA" id="ARBA00002523"/>
    </source>
</evidence>
<feature type="domain" description="Trypanosome variant surface glycoprotein C-terminal" evidence="11">
    <location>
        <begin position="420"/>
        <end position="491"/>
    </location>
</feature>
<dbReference type="InterPro" id="IPR019609">
    <property type="entry name" value="Variant_surf_glycoprt_trypan_C"/>
</dbReference>
<evidence type="ECO:0000256" key="10">
    <source>
        <dbReference type="SAM" id="SignalP"/>
    </source>
</evidence>
<dbReference type="GO" id="GO:0005886">
    <property type="term" value="C:plasma membrane"/>
    <property type="evidence" value="ECO:0007669"/>
    <property type="project" value="UniProtKB-SubCell"/>
</dbReference>
<feature type="chain" id="PRO_5009615343" evidence="10">
    <location>
        <begin position="24"/>
        <end position="496"/>
    </location>
</feature>
<keyword evidence="4" id="KW-0336">GPI-anchor</keyword>
<dbReference type="Pfam" id="PF13206">
    <property type="entry name" value="VSG_B"/>
    <property type="match status" value="1"/>
</dbReference>
<dbReference type="GO" id="GO:0098552">
    <property type="term" value="C:side of membrane"/>
    <property type="evidence" value="ECO:0007669"/>
    <property type="project" value="UniProtKB-KW"/>
</dbReference>
<keyword evidence="6" id="KW-0472">Membrane</keyword>
<evidence type="ECO:0000256" key="9">
    <source>
        <dbReference type="SAM" id="MobiDB-lite"/>
    </source>
</evidence>
<dbReference type="Pfam" id="PF10659">
    <property type="entry name" value="Trypan_glycop_C"/>
    <property type="match status" value="1"/>
</dbReference>